<dbReference type="EMBL" id="JANRMS010002256">
    <property type="protein sequence ID" value="KAJ3523442.1"/>
    <property type="molecule type" value="Genomic_DNA"/>
</dbReference>
<evidence type="ECO:0000313" key="1">
    <source>
        <dbReference type="EMBL" id="KAJ3523442.1"/>
    </source>
</evidence>
<organism evidence="1 2">
    <name type="scientific">Fusarium decemcellulare</name>
    <dbReference type="NCBI Taxonomy" id="57161"/>
    <lineage>
        <taxon>Eukaryota</taxon>
        <taxon>Fungi</taxon>
        <taxon>Dikarya</taxon>
        <taxon>Ascomycota</taxon>
        <taxon>Pezizomycotina</taxon>
        <taxon>Sordariomycetes</taxon>
        <taxon>Hypocreomycetidae</taxon>
        <taxon>Hypocreales</taxon>
        <taxon>Nectriaceae</taxon>
        <taxon>Fusarium</taxon>
        <taxon>Fusarium decemcellulare species complex</taxon>
    </lineage>
</organism>
<sequence length="1063" mass="119369">MPLQDLPFTVPVEPLNPPKVGTGGYVGLKTHSEVLPRGWKSNHPNAQTLPSDILVEHDVAIKVRDGATLYADIFRPPHSDERVPAILCWSPFGKKFTGLMSLDLMVPWNLGIPPNTLSGLEKFEAPDPADWVPRGYAIVNIDSRGAGDSEGIMAIMGTQEAEDGYDAIEAIARMPWCNGAVGLAGNSHLAIVQWFIAALRPPSLKAIAPWEGCGDLYREQFARGGIYAGDLFDKLIVKYMLQGHNGLESFREMYKQHPLANPWWNDKRPDMTKINIPTYITGTWTNTMHGMGAVRGWLEVDTPHKWLRWHPWQEWYDLWGNPQAKDELFSFFDYFLKDKDNGWDKTPKVRMAVLRFGHKEPQCYENIVEETFPIPRTTYKKLYLTTDGHLSPEKPEQLSFVGYNSETDDCAKFTYRFNETTRLVGLPKAVLFMSCPDYNDMDVYVLIEKLDPQGNVMFNLNIPWSKIPIASFDEMKPEEKTEVVLYRGPLGILRASHRAIDEGKSMHPHWPFHPHQKEDKIQPGDVVRLDIGIWAMGIEYEAGEALRAVVSGRNLGRLSQTMNYFKTPAFSARVEELLKKHHVPGLAIAIVQNDTIASAGYGHASLDPPKKCTADTLFDIASASKSMTAASIGLLVADEKYPDIQYEAPVSKILPDDFVMPTKELTEAVTVEDILSHRTGLPGHDSCYLGVNAKHTDDAKSITRNLRNLEMAAPLRTKWMYCNMMFTVATHIVETHSGLSFTDYLDKHFFQPLGMESSNLQPSRARAKGLGDRIATGYIWKKDEDKYHGFQSPDCPEGQGAGSIVTSVDDYIKYVRAMMNQQDPITEDVYKGLIKSRISSNPEYKNLLPFHSPGLVAAGWEVSYYRGHIIIMHDGCIAGFCTSHFFLPAFKFGGAVFGNSEDAYNVIHTAILELIDDLLNIPVEQRIDWDKALTEVSGSEDGKKDEVEKVRQELCPGIKDSEPLEVPLSAYTGDYWSAGYRGMKVEVKDGKLFMDCFERSGPFTLTLDHVCGGNKFVAHLFNSLDGFTVPFSAEFKLENGKAVSMGLDFEEDLDGLIWFDRVK</sequence>
<gene>
    <name evidence="1" type="ORF">NM208_g12448</name>
</gene>
<dbReference type="Proteomes" id="UP001148629">
    <property type="component" value="Unassembled WGS sequence"/>
</dbReference>
<reference evidence="1" key="1">
    <citation type="submission" date="2022-08" db="EMBL/GenBank/DDBJ databases">
        <title>Genome Sequence of Fusarium decemcellulare.</title>
        <authorList>
            <person name="Buettner E."/>
        </authorList>
    </citation>
    <scope>NUCLEOTIDE SEQUENCE</scope>
    <source>
        <strain evidence="1">Babe19</strain>
    </source>
</reference>
<protein>
    <submittedName>
        <fullName evidence="1">Uncharacterized protein</fullName>
    </submittedName>
</protein>
<evidence type="ECO:0000313" key="2">
    <source>
        <dbReference type="Proteomes" id="UP001148629"/>
    </source>
</evidence>
<accession>A0ACC1RS50</accession>
<comment type="caution">
    <text evidence="1">The sequence shown here is derived from an EMBL/GenBank/DDBJ whole genome shotgun (WGS) entry which is preliminary data.</text>
</comment>
<proteinExistence type="predicted"/>
<name>A0ACC1RS50_9HYPO</name>
<keyword evidence="2" id="KW-1185">Reference proteome</keyword>